<dbReference type="RefSeq" id="WP_202392972.1">
    <property type="nucleotide sequence ID" value="NZ_WTYV01000002.1"/>
</dbReference>
<comment type="caution">
    <text evidence="2">The sequence shown here is derived from an EMBL/GenBank/DDBJ whole genome shotgun (WGS) entry which is preliminary data.</text>
</comment>
<evidence type="ECO:0000313" key="2">
    <source>
        <dbReference type="EMBL" id="MXO71370.1"/>
    </source>
</evidence>
<sequence length="170" mass="16710">MLHQPHRLFPLLAAAVLAGCSSAEDAPAAAASAAAAQIPAAAGAPAEAPGEWQVNEDASGVKASFVGTDGKSLLAMNCDMATTAVTLAIANPTPGNTAFVLQAGGTAARLDTVADGNTADPHQVAAIERQAPVFVGFIQPGGTITVTQPGGPSITVPSTSGLGRVLEGCQ</sequence>
<proteinExistence type="predicted"/>
<evidence type="ECO:0000313" key="3">
    <source>
        <dbReference type="Proteomes" id="UP000466966"/>
    </source>
</evidence>
<dbReference type="EMBL" id="WTYV01000002">
    <property type="protein sequence ID" value="MXO71370.1"/>
    <property type="molecule type" value="Genomic_DNA"/>
</dbReference>
<dbReference type="PROSITE" id="PS51257">
    <property type="entry name" value="PROKAR_LIPOPROTEIN"/>
    <property type="match status" value="1"/>
</dbReference>
<reference evidence="2 3" key="1">
    <citation type="submission" date="2019-12" db="EMBL/GenBank/DDBJ databases">
        <title>Genomic-based taxomic classification of the family Erythrobacteraceae.</title>
        <authorList>
            <person name="Xu L."/>
        </authorList>
    </citation>
    <scope>NUCLEOTIDE SEQUENCE [LARGE SCALE GENOMIC DNA]</scope>
    <source>
        <strain evidence="2 3">M0322</strain>
    </source>
</reference>
<keyword evidence="3" id="KW-1185">Reference proteome</keyword>
<feature type="signal peptide" evidence="1">
    <location>
        <begin position="1"/>
        <end position="23"/>
    </location>
</feature>
<feature type="chain" id="PRO_5032816339" evidence="1">
    <location>
        <begin position="24"/>
        <end position="170"/>
    </location>
</feature>
<protein>
    <submittedName>
        <fullName evidence="2">Uncharacterized protein</fullName>
    </submittedName>
</protein>
<dbReference type="AlphaFoldDB" id="A0A844YWK5"/>
<keyword evidence="1" id="KW-0732">Signal</keyword>
<evidence type="ECO:0000256" key="1">
    <source>
        <dbReference type="SAM" id="SignalP"/>
    </source>
</evidence>
<name>A0A844YWK5_9SPHN</name>
<organism evidence="2 3">
    <name type="scientific">Alteraurantiacibacter buctensis</name>
    <dbReference type="NCBI Taxonomy" id="1503981"/>
    <lineage>
        <taxon>Bacteria</taxon>
        <taxon>Pseudomonadati</taxon>
        <taxon>Pseudomonadota</taxon>
        <taxon>Alphaproteobacteria</taxon>
        <taxon>Sphingomonadales</taxon>
        <taxon>Erythrobacteraceae</taxon>
        <taxon>Alteraurantiacibacter</taxon>
    </lineage>
</organism>
<gene>
    <name evidence="2" type="ORF">GRI99_06915</name>
</gene>
<accession>A0A844YWK5</accession>
<dbReference type="Proteomes" id="UP000466966">
    <property type="component" value="Unassembled WGS sequence"/>
</dbReference>